<dbReference type="AlphaFoldDB" id="W9RMZ4"/>
<reference evidence="2" key="1">
    <citation type="submission" date="2013-01" db="EMBL/GenBank/DDBJ databases">
        <title>Draft Genome Sequence of a Mulberry Tree, Morus notabilis C.K. Schneid.</title>
        <authorList>
            <person name="He N."/>
            <person name="Zhao S."/>
        </authorList>
    </citation>
    <scope>NUCLEOTIDE SEQUENCE</scope>
</reference>
<keyword evidence="2" id="KW-1185">Reference proteome</keyword>
<evidence type="ECO:0008006" key="3">
    <source>
        <dbReference type="Google" id="ProtNLM"/>
    </source>
</evidence>
<dbReference type="Proteomes" id="UP000030645">
    <property type="component" value="Unassembled WGS sequence"/>
</dbReference>
<accession>W9RMZ4</accession>
<proteinExistence type="predicted"/>
<evidence type="ECO:0000313" key="2">
    <source>
        <dbReference type="Proteomes" id="UP000030645"/>
    </source>
</evidence>
<name>W9RMZ4_9ROSA</name>
<dbReference type="EMBL" id="KE345299">
    <property type="protein sequence ID" value="EXB99412.1"/>
    <property type="molecule type" value="Genomic_DNA"/>
</dbReference>
<evidence type="ECO:0000313" key="1">
    <source>
        <dbReference type="EMBL" id="EXB99412.1"/>
    </source>
</evidence>
<organism evidence="1 2">
    <name type="scientific">Morus notabilis</name>
    <dbReference type="NCBI Taxonomy" id="981085"/>
    <lineage>
        <taxon>Eukaryota</taxon>
        <taxon>Viridiplantae</taxon>
        <taxon>Streptophyta</taxon>
        <taxon>Embryophyta</taxon>
        <taxon>Tracheophyta</taxon>
        <taxon>Spermatophyta</taxon>
        <taxon>Magnoliopsida</taxon>
        <taxon>eudicotyledons</taxon>
        <taxon>Gunneridae</taxon>
        <taxon>Pentapetalae</taxon>
        <taxon>rosids</taxon>
        <taxon>fabids</taxon>
        <taxon>Rosales</taxon>
        <taxon>Moraceae</taxon>
        <taxon>Moreae</taxon>
        <taxon>Morus</taxon>
    </lineage>
</organism>
<sequence>MGVNIDEGRLSRLAGIVGRSVGSWLVKYLSLSLGGNPLQSSFWNPVVARVAKTLYGWRKAFPSKGGRLGANLVLL</sequence>
<gene>
    <name evidence="1" type="ORF">L484_016388</name>
</gene>
<protein>
    <recommendedName>
        <fullName evidence="3">Reverse transcriptase zinc-binding domain-containing protein</fullName>
    </recommendedName>
</protein>